<dbReference type="PANTHER" id="PTHR30383:SF29">
    <property type="entry name" value="SGNH HYDROLASE-TYPE ESTERASE DOMAIN-CONTAINING PROTEIN"/>
    <property type="match status" value="1"/>
</dbReference>
<dbReference type="CDD" id="cd01839">
    <property type="entry name" value="SGNH_arylesterase_like"/>
    <property type="match status" value="1"/>
</dbReference>
<dbReference type="Gene3D" id="3.40.50.1110">
    <property type="entry name" value="SGNH hydrolase"/>
    <property type="match status" value="1"/>
</dbReference>
<dbReference type="AlphaFoldDB" id="A0A5C4JWS9"/>
<protein>
    <submittedName>
        <fullName evidence="2">Hydrolase</fullName>
    </submittedName>
</protein>
<proteinExistence type="predicted"/>
<accession>A0A5C4JWS9</accession>
<dbReference type="InterPro" id="IPR036514">
    <property type="entry name" value="SGNH_hydro_sf"/>
</dbReference>
<dbReference type="InterPro" id="IPR013830">
    <property type="entry name" value="SGNH_hydro"/>
</dbReference>
<dbReference type="GO" id="GO:0016788">
    <property type="term" value="F:hydrolase activity, acting on ester bonds"/>
    <property type="evidence" value="ECO:0007669"/>
    <property type="project" value="UniProtKB-ARBA"/>
</dbReference>
<dbReference type="RefSeq" id="WP_138746776.1">
    <property type="nucleotide sequence ID" value="NZ_VCLB01000001.1"/>
</dbReference>
<dbReference type="SUPFAM" id="SSF52266">
    <property type="entry name" value="SGNH hydrolase"/>
    <property type="match status" value="1"/>
</dbReference>
<dbReference type="PANTHER" id="PTHR30383">
    <property type="entry name" value="THIOESTERASE 1/PROTEASE 1/LYSOPHOSPHOLIPASE L1"/>
    <property type="match status" value="1"/>
</dbReference>
<dbReference type="Pfam" id="PF13472">
    <property type="entry name" value="Lipase_GDSL_2"/>
    <property type="match status" value="1"/>
</dbReference>
<organism evidence="2 3">
    <name type="scientific">Martelella lutilitoris</name>
    <dbReference type="NCBI Taxonomy" id="2583532"/>
    <lineage>
        <taxon>Bacteria</taxon>
        <taxon>Pseudomonadati</taxon>
        <taxon>Pseudomonadota</taxon>
        <taxon>Alphaproteobacteria</taxon>
        <taxon>Hyphomicrobiales</taxon>
        <taxon>Aurantimonadaceae</taxon>
        <taxon>Martelella</taxon>
    </lineage>
</organism>
<evidence type="ECO:0000313" key="3">
    <source>
        <dbReference type="Proteomes" id="UP000307874"/>
    </source>
</evidence>
<keyword evidence="2" id="KW-0378">Hydrolase</keyword>
<evidence type="ECO:0000259" key="1">
    <source>
        <dbReference type="Pfam" id="PF13472"/>
    </source>
</evidence>
<dbReference type="Proteomes" id="UP000307874">
    <property type="component" value="Unassembled WGS sequence"/>
</dbReference>
<reference evidence="2 3" key="1">
    <citation type="submission" date="2019-05" db="EMBL/GenBank/DDBJ databases">
        <authorList>
            <person name="Lee S.D."/>
        </authorList>
    </citation>
    <scope>NUCLEOTIDE SEQUENCE [LARGE SCALE GENOMIC DNA]</scope>
    <source>
        <strain evidence="2 3">GH2-6</strain>
    </source>
</reference>
<comment type="caution">
    <text evidence="2">The sequence shown here is derived from an EMBL/GenBank/DDBJ whole genome shotgun (WGS) entry which is preliminary data.</text>
</comment>
<gene>
    <name evidence="2" type="ORF">FF124_01890</name>
</gene>
<evidence type="ECO:0000313" key="2">
    <source>
        <dbReference type="EMBL" id="TNB49734.1"/>
    </source>
</evidence>
<keyword evidence="3" id="KW-1185">Reference proteome</keyword>
<name>A0A5C4JWS9_9HYPH</name>
<dbReference type="OrthoDB" id="164654at2"/>
<dbReference type="InterPro" id="IPR051532">
    <property type="entry name" value="Ester_Hydrolysis_Enzymes"/>
</dbReference>
<reference evidence="2 3" key="2">
    <citation type="submission" date="2019-06" db="EMBL/GenBank/DDBJ databases">
        <title>Martelella lutilitoris sp. nov., isolated from a tidal mudflat.</title>
        <authorList>
            <person name="Kim Y.-J."/>
        </authorList>
    </citation>
    <scope>NUCLEOTIDE SEQUENCE [LARGE SCALE GENOMIC DNA]</scope>
    <source>
        <strain evidence="2 3">GH2-6</strain>
    </source>
</reference>
<sequence length="220" mass="23762">MRSVLCYGDSNTYGQTTANRPDDRYPHDVRWPGIVRAILGDRWLVIEEGLSGRTTVSDDPIEGAEKNGRTYLKPCIMSHKPLDLVIVMLGTNDLKIRFNKTAGEIAMGVGALVSDIKALPAGIDGKVPEIMIVAPPPTAMELKEWSGVFMGAQEKSRALAAEYERIAEAQEVHFFDAGLVVSSSDADGFHLDAAAHAALGKAIAEEIEAIGWGEERARAS</sequence>
<feature type="domain" description="SGNH hydrolase-type esterase" evidence="1">
    <location>
        <begin position="6"/>
        <end position="198"/>
    </location>
</feature>
<dbReference type="EMBL" id="VCLB01000001">
    <property type="protein sequence ID" value="TNB49734.1"/>
    <property type="molecule type" value="Genomic_DNA"/>
</dbReference>